<dbReference type="GO" id="GO:0005739">
    <property type="term" value="C:mitochondrion"/>
    <property type="evidence" value="ECO:0007669"/>
    <property type="project" value="TreeGrafter"/>
</dbReference>
<keyword evidence="3" id="KW-0863">Zinc-finger</keyword>
<evidence type="ECO:0000256" key="6">
    <source>
        <dbReference type="ARBA" id="ARBA00037636"/>
    </source>
</evidence>
<feature type="region of interest" description="Disordered" evidence="8">
    <location>
        <begin position="185"/>
        <end position="208"/>
    </location>
</feature>
<protein>
    <recommendedName>
        <fullName evidence="7">TRAF-type zinc finger domain-containing protein 1</fullName>
    </recommendedName>
</protein>
<dbReference type="InterPro" id="IPR013083">
    <property type="entry name" value="Znf_RING/FYVE/PHD"/>
</dbReference>
<dbReference type="GO" id="GO:0008270">
    <property type="term" value="F:zinc ion binding"/>
    <property type="evidence" value="ECO:0007669"/>
    <property type="project" value="UniProtKB-KW"/>
</dbReference>
<evidence type="ECO:0000256" key="4">
    <source>
        <dbReference type="ARBA" id="ARBA00022833"/>
    </source>
</evidence>
<evidence type="ECO:0000259" key="9">
    <source>
        <dbReference type="Pfam" id="PF21366"/>
    </source>
</evidence>
<feature type="region of interest" description="Disordered" evidence="8">
    <location>
        <begin position="451"/>
        <end position="482"/>
    </location>
</feature>
<evidence type="ECO:0000256" key="8">
    <source>
        <dbReference type="SAM" id="MobiDB-lite"/>
    </source>
</evidence>
<feature type="domain" description="TRAFD1/XAF1 zinc finger" evidence="9">
    <location>
        <begin position="45"/>
        <end position="86"/>
    </location>
</feature>
<dbReference type="GO" id="GO:0045824">
    <property type="term" value="P:negative regulation of innate immune response"/>
    <property type="evidence" value="ECO:0007669"/>
    <property type="project" value="TreeGrafter"/>
</dbReference>
<feature type="region of interest" description="Disordered" evidence="8">
    <location>
        <begin position="344"/>
        <end position="416"/>
    </location>
</feature>
<dbReference type="Gene3D" id="3.30.40.10">
    <property type="entry name" value="Zinc/RING finger domain, C3HC4 (zinc finger)"/>
    <property type="match status" value="1"/>
</dbReference>
<comment type="caution">
    <text evidence="10">The sequence shown here is derived from an EMBL/GenBank/DDBJ whole genome shotgun (WGS) entry which is preliminary data.</text>
</comment>
<sequence length="482" mass="54873">MEEHYDSEHAPVTCKCNKTVEKCSLEEHEKSSCSLRLVKCQFCELEVTFNTLENHEDYCGSRTEPCEKCGVSVMIKELGEHPAVCGKVKLLKKPVEVRSWADSRQYEMPLRSAAAMGSLYPRVPGHVPERFYGKSILTQSSKKFDDINQNFRGEQNRGRQRNSPSQDIDSPLYFFDDLLEGRPNTFSSSDLSRQNNTRPTPEPDLSFPENNTDFWHDFYCKDNNKKTNVREQSHLNYFSSNESKPSNSSSVPSADDIQLPCEFCEELFPEQDLILHQSGCRPNVFSSVRRRSPSPPLDFTNNIRSSPPPDHSPTSVLIPCEFCGVLLEGEILFHHQDKCDMGPNIEQRTETSSQSCENVYPDASPGDEHRSYRFPAASNLQGGRTAGRDSTLFSRNPPRTNADNTARDPGRIGNLYRSTTTTRHTSLQDMRKRNMEENARMMSDQYEKVYGATRGASNRVPRTRNQPKKNINTNPEDVDKEE</sequence>
<keyword evidence="4" id="KW-0862">Zinc</keyword>
<keyword evidence="5" id="KW-0007">Acetylation</keyword>
<evidence type="ECO:0000313" key="10">
    <source>
        <dbReference type="EMBL" id="KAG8597813.1"/>
    </source>
</evidence>
<evidence type="ECO:0000256" key="7">
    <source>
        <dbReference type="ARBA" id="ARBA00040410"/>
    </source>
</evidence>
<keyword evidence="1" id="KW-0597">Phosphoprotein</keyword>
<name>A0AAV7DKW0_ENGPU</name>
<dbReference type="Pfam" id="PF21366">
    <property type="entry name" value="TRAFD1-XIAF1_ZnF"/>
    <property type="match status" value="1"/>
</dbReference>
<reference evidence="10" key="1">
    <citation type="thesis" date="2020" institute="ProQuest LLC" country="789 East Eisenhower Parkway, Ann Arbor, MI, USA">
        <title>Comparative Genomics and Chromosome Evolution.</title>
        <authorList>
            <person name="Mudd A.B."/>
        </authorList>
    </citation>
    <scope>NUCLEOTIDE SEQUENCE</scope>
    <source>
        <strain evidence="10">237g6f4</strain>
        <tissue evidence="10">Blood</tissue>
    </source>
</reference>
<feature type="compositionally biased region" description="Polar residues" evidence="8">
    <location>
        <begin position="185"/>
        <end position="199"/>
    </location>
</feature>
<feature type="compositionally biased region" description="Polar residues" evidence="8">
    <location>
        <begin position="391"/>
        <end position="404"/>
    </location>
</feature>
<comment type="function">
    <text evidence="6">Negative feedback regulator that controls excessive innate immune responses. Regulates both Toll-like receptor 4 (TLR4) and DDX58/RIG1-like helicases (RLH) pathways. May inhibit the LTR pathway by direct interaction with TRAF6 and attenuation of NF-kappa-B activation. May negatively regulate the RLH pathway downstream from MAVS and upstream of NF-kappa-B and IRF3.</text>
</comment>
<dbReference type="Proteomes" id="UP000824782">
    <property type="component" value="Unassembled WGS sequence"/>
</dbReference>
<evidence type="ECO:0000256" key="3">
    <source>
        <dbReference type="ARBA" id="ARBA00022771"/>
    </source>
</evidence>
<feature type="region of interest" description="Disordered" evidence="8">
    <location>
        <begin position="291"/>
        <end position="312"/>
    </location>
</feature>
<dbReference type="AlphaFoldDB" id="A0AAV7DKW0"/>
<organism evidence="10 11">
    <name type="scientific">Engystomops pustulosus</name>
    <name type="common">Tungara frog</name>
    <name type="synonym">Physalaemus pustulosus</name>
    <dbReference type="NCBI Taxonomy" id="76066"/>
    <lineage>
        <taxon>Eukaryota</taxon>
        <taxon>Metazoa</taxon>
        <taxon>Chordata</taxon>
        <taxon>Craniata</taxon>
        <taxon>Vertebrata</taxon>
        <taxon>Euteleostomi</taxon>
        <taxon>Amphibia</taxon>
        <taxon>Batrachia</taxon>
        <taxon>Anura</taxon>
        <taxon>Neobatrachia</taxon>
        <taxon>Hyloidea</taxon>
        <taxon>Leptodactylidae</taxon>
        <taxon>Leiuperinae</taxon>
        <taxon>Engystomops</taxon>
    </lineage>
</organism>
<dbReference type="InterPro" id="IPR051986">
    <property type="entry name" value="Innate_Immune_Apopt_Reg"/>
</dbReference>
<gene>
    <name evidence="10" type="ORF">GDO81_002397</name>
</gene>
<evidence type="ECO:0000256" key="2">
    <source>
        <dbReference type="ARBA" id="ARBA00022723"/>
    </source>
</evidence>
<evidence type="ECO:0000313" key="11">
    <source>
        <dbReference type="Proteomes" id="UP000824782"/>
    </source>
</evidence>
<keyword evidence="2" id="KW-0479">Metal-binding</keyword>
<evidence type="ECO:0000256" key="5">
    <source>
        <dbReference type="ARBA" id="ARBA00022990"/>
    </source>
</evidence>
<dbReference type="EMBL" id="WNYA01000001">
    <property type="protein sequence ID" value="KAG8597813.1"/>
    <property type="molecule type" value="Genomic_DNA"/>
</dbReference>
<accession>A0AAV7DKW0</accession>
<evidence type="ECO:0000256" key="1">
    <source>
        <dbReference type="ARBA" id="ARBA00022553"/>
    </source>
</evidence>
<dbReference type="PANTHER" id="PTHR16295">
    <property type="entry name" value="TRAF-TYPE ZINC FINGER PROTEIN-RELATED"/>
    <property type="match status" value="1"/>
</dbReference>
<keyword evidence="11" id="KW-1185">Reference proteome</keyword>
<dbReference type="PANTHER" id="PTHR16295:SF19">
    <property type="entry name" value="TRAF-TYPE ZINC FINGER DOMAIN-CONTAINING PROTEIN 1"/>
    <property type="match status" value="1"/>
</dbReference>
<dbReference type="InterPro" id="IPR049439">
    <property type="entry name" value="TRAFD1-XIAF1_Znf"/>
</dbReference>
<proteinExistence type="predicted"/>